<evidence type="ECO:0000313" key="1">
    <source>
        <dbReference type="EMBL" id="AXK31841.1"/>
    </source>
</evidence>
<name>A0A345XJM5_9ACTN</name>
<dbReference type="Pfam" id="PF07722">
    <property type="entry name" value="Peptidase_C26"/>
    <property type="match status" value="1"/>
</dbReference>
<organism evidence="1 2">
    <name type="scientific">Streptomyces armeniacus</name>
    <dbReference type="NCBI Taxonomy" id="83291"/>
    <lineage>
        <taxon>Bacteria</taxon>
        <taxon>Bacillati</taxon>
        <taxon>Actinomycetota</taxon>
        <taxon>Actinomycetes</taxon>
        <taxon>Kitasatosporales</taxon>
        <taxon>Streptomycetaceae</taxon>
        <taxon>Streptomyces</taxon>
    </lineage>
</organism>
<reference evidence="1 2" key="1">
    <citation type="submission" date="2018-07" db="EMBL/GenBank/DDBJ databases">
        <title>Draft genome of the type strain Streptomyces armeniacus ATCC 15676.</title>
        <authorList>
            <person name="Labana P."/>
            <person name="Gosse J.T."/>
            <person name="Boddy C.N."/>
        </authorList>
    </citation>
    <scope>NUCLEOTIDE SEQUENCE [LARGE SCALE GENOMIC DNA]</scope>
    <source>
        <strain evidence="1 2">ATCC 15676</strain>
    </source>
</reference>
<dbReference type="SUPFAM" id="SSF52317">
    <property type="entry name" value="Class I glutamine amidotransferase-like"/>
    <property type="match status" value="1"/>
</dbReference>
<evidence type="ECO:0000313" key="2">
    <source>
        <dbReference type="Proteomes" id="UP000254425"/>
    </source>
</evidence>
<protein>
    <submittedName>
        <fullName evidence="1">Gamma-glutamyl-gamma-aminobutyrate hydrolase family protein</fullName>
    </submittedName>
</protein>
<dbReference type="KEGG" id="sarm:DVA86_03445"/>
<dbReference type="InterPro" id="IPR029062">
    <property type="entry name" value="Class_I_gatase-like"/>
</dbReference>
<keyword evidence="2" id="KW-1185">Reference proteome</keyword>
<dbReference type="PROSITE" id="PS51273">
    <property type="entry name" value="GATASE_TYPE_1"/>
    <property type="match status" value="1"/>
</dbReference>
<keyword evidence="1" id="KW-0378">Hydrolase</keyword>
<sequence>MKPRIGITSRFRTSVQSHCIHQGYIDHVVRAGGLPVVIPCTDDALCEPYLSLVDGIMLTGGEDIDPAHCTGTTRQTGYAYQPVRDRFELRLTKAALESGTPVLGICRGCQILYAATDGPLLPHIPDVNGGVVTHRVSVTETSRHYVNLAEDGRVALAYGKQAVEVTSYHHQGLAEQEPGASPWRVTARSDDSLIEALELPGSAWVVGVLWHPELPADADGGEPDPLISAFVAAAAGTS</sequence>
<dbReference type="Proteomes" id="UP000254425">
    <property type="component" value="Chromosome"/>
</dbReference>
<proteinExistence type="predicted"/>
<dbReference type="InterPro" id="IPR011697">
    <property type="entry name" value="Peptidase_C26"/>
</dbReference>
<dbReference type="Gene3D" id="3.40.50.880">
    <property type="match status" value="1"/>
</dbReference>
<dbReference type="AlphaFoldDB" id="A0A345XJM5"/>
<accession>A0A345XJM5</accession>
<dbReference type="GO" id="GO:0033969">
    <property type="term" value="F:gamma-glutamyl-gamma-aminobutyrate hydrolase activity"/>
    <property type="evidence" value="ECO:0007669"/>
    <property type="project" value="TreeGrafter"/>
</dbReference>
<dbReference type="GO" id="GO:0006598">
    <property type="term" value="P:polyamine catabolic process"/>
    <property type="evidence" value="ECO:0007669"/>
    <property type="project" value="TreeGrafter"/>
</dbReference>
<dbReference type="CDD" id="cd01745">
    <property type="entry name" value="GATase1_2"/>
    <property type="match status" value="1"/>
</dbReference>
<dbReference type="PANTHER" id="PTHR43235">
    <property type="entry name" value="GLUTAMINE AMIDOTRANSFERASE PB2B2.05-RELATED"/>
    <property type="match status" value="1"/>
</dbReference>
<dbReference type="PANTHER" id="PTHR43235:SF1">
    <property type="entry name" value="GLUTAMINE AMIDOTRANSFERASE PB2B2.05-RELATED"/>
    <property type="match status" value="1"/>
</dbReference>
<dbReference type="GO" id="GO:0005829">
    <property type="term" value="C:cytosol"/>
    <property type="evidence" value="ECO:0007669"/>
    <property type="project" value="TreeGrafter"/>
</dbReference>
<dbReference type="InterPro" id="IPR044668">
    <property type="entry name" value="PuuD-like"/>
</dbReference>
<dbReference type="EMBL" id="CP031320">
    <property type="protein sequence ID" value="AXK31841.1"/>
    <property type="molecule type" value="Genomic_DNA"/>
</dbReference>
<gene>
    <name evidence="1" type="ORF">DVA86_03445</name>
</gene>
<dbReference type="RefSeq" id="WP_208875664.1">
    <property type="nucleotide sequence ID" value="NZ_CP031320.1"/>
</dbReference>